<name>A0A9W9YLC7_9CNID</name>
<gene>
    <name evidence="5" type="ORF">OS493_030545</name>
</gene>
<dbReference type="GO" id="GO:0016279">
    <property type="term" value="F:protein-lysine N-methyltransferase activity"/>
    <property type="evidence" value="ECO:0007669"/>
    <property type="project" value="InterPro"/>
</dbReference>
<dbReference type="GO" id="GO:1905706">
    <property type="term" value="P:regulation of mitochondrial ATP synthesis coupled proton transport"/>
    <property type="evidence" value="ECO:0007669"/>
    <property type="project" value="TreeGrafter"/>
</dbReference>
<evidence type="ECO:0000313" key="6">
    <source>
        <dbReference type="Proteomes" id="UP001163046"/>
    </source>
</evidence>
<evidence type="ECO:0000256" key="2">
    <source>
        <dbReference type="ARBA" id="ARBA00022603"/>
    </source>
</evidence>
<dbReference type="InterPro" id="IPR029063">
    <property type="entry name" value="SAM-dependent_MTases_sf"/>
</dbReference>
<keyword evidence="6" id="KW-1185">Reference proteome</keyword>
<keyword evidence="2" id="KW-0489">Methyltransferase</keyword>
<evidence type="ECO:0000313" key="5">
    <source>
        <dbReference type="EMBL" id="KAJ7354768.1"/>
    </source>
</evidence>
<dbReference type="Gene3D" id="3.40.50.150">
    <property type="entry name" value="Vaccinia Virus protein VP39"/>
    <property type="match status" value="1"/>
</dbReference>
<dbReference type="Proteomes" id="UP001163046">
    <property type="component" value="Unassembled WGS sequence"/>
</dbReference>
<keyword evidence="4" id="KW-0949">S-adenosyl-L-methionine</keyword>
<dbReference type="InterPro" id="IPR026170">
    <property type="entry name" value="FAM173A/B"/>
</dbReference>
<evidence type="ECO:0000256" key="4">
    <source>
        <dbReference type="ARBA" id="ARBA00022691"/>
    </source>
</evidence>
<sequence length="101" mass="11746">MVMNSTSGWCGYSRLQARLQGLHHKATFSRADLWKVKLSTYDTIVIFGVSEMMPKLQDKFHLEMKDNSQVLACRFPLPNWKPTEVIEEGIDSVWLYQKPKL</sequence>
<dbReference type="AlphaFoldDB" id="A0A9W9YLC7"/>
<reference evidence="5" key="1">
    <citation type="submission" date="2023-01" db="EMBL/GenBank/DDBJ databases">
        <title>Genome assembly of the deep-sea coral Lophelia pertusa.</title>
        <authorList>
            <person name="Herrera S."/>
            <person name="Cordes E."/>
        </authorList>
    </citation>
    <scope>NUCLEOTIDE SEQUENCE</scope>
    <source>
        <strain evidence="5">USNM1676648</strain>
        <tissue evidence="5">Polyp</tissue>
    </source>
</reference>
<dbReference type="GO" id="GO:0005739">
    <property type="term" value="C:mitochondrion"/>
    <property type="evidence" value="ECO:0007669"/>
    <property type="project" value="TreeGrafter"/>
</dbReference>
<accession>A0A9W9YLC7</accession>
<dbReference type="GO" id="GO:0032259">
    <property type="term" value="P:methylation"/>
    <property type="evidence" value="ECO:0007669"/>
    <property type="project" value="UniProtKB-KW"/>
</dbReference>
<evidence type="ECO:0000256" key="3">
    <source>
        <dbReference type="ARBA" id="ARBA00022679"/>
    </source>
</evidence>
<dbReference type="OrthoDB" id="66144at2759"/>
<dbReference type="EMBL" id="MU827334">
    <property type="protein sequence ID" value="KAJ7354768.1"/>
    <property type="molecule type" value="Genomic_DNA"/>
</dbReference>
<comment type="similarity">
    <text evidence="1">Belongs to the ANT/ATPSC lysine N-methyltransferase family.</text>
</comment>
<organism evidence="5 6">
    <name type="scientific">Desmophyllum pertusum</name>
    <dbReference type="NCBI Taxonomy" id="174260"/>
    <lineage>
        <taxon>Eukaryota</taxon>
        <taxon>Metazoa</taxon>
        <taxon>Cnidaria</taxon>
        <taxon>Anthozoa</taxon>
        <taxon>Hexacorallia</taxon>
        <taxon>Scleractinia</taxon>
        <taxon>Caryophylliina</taxon>
        <taxon>Caryophylliidae</taxon>
        <taxon>Desmophyllum</taxon>
    </lineage>
</organism>
<keyword evidence="3" id="KW-0808">Transferase</keyword>
<dbReference type="PANTHER" id="PTHR13610">
    <property type="entry name" value="METHYLTRANSFERASE DOMAIN-CONTAINING PROTEIN"/>
    <property type="match status" value="1"/>
</dbReference>
<dbReference type="PANTHER" id="PTHR13610:SF9">
    <property type="entry name" value="FI06469P"/>
    <property type="match status" value="1"/>
</dbReference>
<evidence type="ECO:0000256" key="1">
    <source>
        <dbReference type="ARBA" id="ARBA00010633"/>
    </source>
</evidence>
<proteinExistence type="inferred from homology"/>
<protein>
    <submittedName>
        <fullName evidence="5">Uncharacterized protein</fullName>
    </submittedName>
</protein>
<comment type="caution">
    <text evidence="5">The sequence shown here is derived from an EMBL/GenBank/DDBJ whole genome shotgun (WGS) entry which is preliminary data.</text>
</comment>